<dbReference type="Proteomes" id="UP000249324">
    <property type="component" value="Unassembled WGS sequence"/>
</dbReference>
<dbReference type="InterPro" id="IPR034733">
    <property type="entry name" value="AcCoA_carboxyl_beta"/>
</dbReference>
<dbReference type="AlphaFoldDB" id="A0ABD6FEQ6"/>
<gene>
    <name evidence="3" type="ORF">DIU77_009220</name>
</gene>
<comment type="caution">
    <text evidence="3">The sequence shown here is derived from an EMBL/GenBank/DDBJ whole genome shotgun (WGS) entry which is preliminary data.</text>
</comment>
<dbReference type="InterPro" id="IPR051047">
    <property type="entry name" value="AccD/PCCB"/>
</dbReference>
<proteinExistence type="predicted"/>
<sequence>MVNPNPVSTKERLEELYRRKEIALGMGGPDKIARHHASGRLTARERLNLLLDEGSFYEIGLLAEPELRHERPIPADGAITGFGRIDGRKVCVIAIDATVLAGTTAPISMKKQGRIAEFAARKGLPLVLLVDADGGRIPDVMGWRFSGLPFDFSTFLQVPEGYPEIPRLAAVLGPGYGDSALHAGTARIVVMTEQSSIALSGPSVVASAIGEQVTDQDLGGPEHAQEVGTAHLVVPTEKEAFDALSAYLSYLPSNAARPAPLAPSVAPARSPESLRDVVPSNPKQAYDMFEVIEAVVDADTILPWRPEAGKAAITAFTRIGGQPVGVVANQPRYGAGALDAKALEKVHDFVDMCDTFNLPLLFLQDVPGLMIGVQAERQGIVLRYERLVARLARATVPKVVVVVRKAYGGGHFAMGGRPTKPDLLVCWPTAELGFMAPDTGVKTVNRRKLEKAEAEGGIAARRKLEAELTAEWIDESAPWEAAAHVYVDDIIDPADTRHVVLTGIEYGWGDRDRVSS</sequence>
<protein>
    <submittedName>
        <fullName evidence="3">Carboxyl transferase domain-containing protein</fullName>
    </submittedName>
</protein>
<dbReference type="PANTHER" id="PTHR43842:SF2">
    <property type="entry name" value="PROPIONYL-COA CARBOXYLASE BETA CHAIN, MITOCHONDRIAL"/>
    <property type="match status" value="1"/>
</dbReference>
<dbReference type="InterPro" id="IPR029045">
    <property type="entry name" value="ClpP/crotonase-like_dom_sf"/>
</dbReference>
<evidence type="ECO:0000313" key="4">
    <source>
        <dbReference type="Proteomes" id="UP000249324"/>
    </source>
</evidence>
<accession>A0ABD6FEQ6</accession>
<dbReference type="SUPFAM" id="SSF52096">
    <property type="entry name" value="ClpP/crotonase"/>
    <property type="match status" value="2"/>
</dbReference>
<dbReference type="Gene3D" id="3.90.226.10">
    <property type="entry name" value="2-enoyl-CoA Hydratase, Chain A, domain 1"/>
    <property type="match status" value="2"/>
</dbReference>
<dbReference type="PANTHER" id="PTHR43842">
    <property type="entry name" value="PROPIONYL-COA CARBOXYLASE BETA CHAIN"/>
    <property type="match status" value="1"/>
</dbReference>
<evidence type="ECO:0000259" key="2">
    <source>
        <dbReference type="PROSITE" id="PS50989"/>
    </source>
</evidence>
<dbReference type="PROSITE" id="PS50980">
    <property type="entry name" value="COA_CT_NTER"/>
    <property type="match status" value="1"/>
</dbReference>
<feature type="domain" description="CoA carboxyltransferase C-terminal" evidence="2">
    <location>
        <begin position="266"/>
        <end position="516"/>
    </location>
</feature>
<evidence type="ECO:0000313" key="3">
    <source>
        <dbReference type="EMBL" id="MFO7192408.1"/>
    </source>
</evidence>
<organism evidence="3 4">
    <name type="scientific">Thermocrispum agreste</name>
    <dbReference type="NCBI Taxonomy" id="37925"/>
    <lineage>
        <taxon>Bacteria</taxon>
        <taxon>Bacillati</taxon>
        <taxon>Actinomycetota</taxon>
        <taxon>Actinomycetes</taxon>
        <taxon>Pseudonocardiales</taxon>
        <taxon>Pseudonocardiaceae</taxon>
        <taxon>Thermocrispum</taxon>
    </lineage>
</organism>
<keyword evidence="3" id="KW-0808">Transferase</keyword>
<dbReference type="GO" id="GO:0016740">
    <property type="term" value="F:transferase activity"/>
    <property type="evidence" value="ECO:0007669"/>
    <property type="project" value="UniProtKB-KW"/>
</dbReference>
<dbReference type="InterPro" id="IPR011763">
    <property type="entry name" value="COA_CT_C"/>
</dbReference>
<dbReference type="Pfam" id="PF01039">
    <property type="entry name" value="Carboxyl_trans"/>
    <property type="match status" value="1"/>
</dbReference>
<name>A0ABD6FEQ6_9PSEU</name>
<reference evidence="3 4" key="1">
    <citation type="journal article" date="2021" name="BMC Genomics">
        <title>Genome-resolved metagenome and metatranscriptome analyses of thermophilic composting reveal key bacterial players and their metabolic interactions.</title>
        <authorList>
            <person name="Braga L.P.P."/>
            <person name="Pereira R.V."/>
            <person name="Martins L.F."/>
            <person name="Moura L.M.S."/>
            <person name="Sanchez F.B."/>
            <person name="Patane J.S.L."/>
            <person name="da Silva A.M."/>
            <person name="Setubal J.C."/>
        </authorList>
    </citation>
    <scope>NUCLEOTIDE SEQUENCE [LARGE SCALE GENOMIC DNA]</scope>
    <source>
        <strain evidence="3">ZC4RG45</strain>
    </source>
</reference>
<dbReference type="InterPro" id="IPR011762">
    <property type="entry name" value="COA_CT_N"/>
</dbReference>
<dbReference type="EMBL" id="QGUI02000096">
    <property type="protein sequence ID" value="MFO7192408.1"/>
    <property type="molecule type" value="Genomic_DNA"/>
</dbReference>
<evidence type="ECO:0000259" key="1">
    <source>
        <dbReference type="PROSITE" id="PS50980"/>
    </source>
</evidence>
<dbReference type="PROSITE" id="PS50989">
    <property type="entry name" value="COA_CT_CTER"/>
    <property type="match status" value="1"/>
</dbReference>
<feature type="domain" description="CoA carboxyltransferase N-terminal" evidence="1">
    <location>
        <begin position="6"/>
        <end position="263"/>
    </location>
</feature>